<keyword evidence="2" id="KW-1133">Transmembrane helix</keyword>
<name>A0A644SFI2_CAMCO</name>
<feature type="compositionally biased region" description="Basic and acidic residues" evidence="1">
    <location>
        <begin position="18"/>
        <end position="32"/>
    </location>
</feature>
<dbReference type="AlphaFoldDB" id="A0A644SFI2"/>
<reference evidence="3 4" key="1">
    <citation type="submission" date="2019-01" db="EMBL/GenBank/DDBJ databases">
        <authorList>
            <consortium name="PulseNet: The National Subtyping Network for Foodborne Disease Surveillance"/>
            <person name="Tarr C.L."/>
            <person name="Trees E."/>
            <person name="Katz L.S."/>
            <person name="Carleton-Romer H.A."/>
            <person name="Stroika S."/>
            <person name="Kucerova Z."/>
            <person name="Roache K.F."/>
            <person name="Sabol A.L."/>
            <person name="Besser J."/>
            <person name="Gerner-Smidt P."/>
        </authorList>
    </citation>
    <scope>NUCLEOTIDE SEQUENCE [LARGE SCALE GENOMIC DNA]</scope>
    <source>
        <strain evidence="3 4">PNUSAC007828</strain>
    </source>
</reference>
<gene>
    <name evidence="3" type="ORF">ES716_02655</name>
</gene>
<feature type="transmembrane region" description="Helical" evidence="2">
    <location>
        <begin position="669"/>
        <end position="688"/>
    </location>
</feature>
<feature type="region of interest" description="Disordered" evidence="1">
    <location>
        <begin position="18"/>
        <end position="46"/>
    </location>
</feature>
<feature type="transmembrane region" description="Helical" evidence="2">
    <location>
        <begin position="626"/>
        <end position="649"/>
    </location>
</feature>
<evidence type="ECO:0000256" key="2">
    <source>
        <dbReference type="SAM" id="Phobius"/>
    </source>
</evidence>
<keyword evidence="2" id="KW-0812">Transmembrane</keyword>
<comment type="caution">
    <text evidence="3">The sequence shown here is derived from an EMBL/GenBank/DDBJ whole genome shotgun (WGS) entry which is preliminary data.</text>
</comment>
<dbReference type="EMBL" id="AABKAB010000003">
    <property type="protein sequence ID" value="EAH8156837.1"/>
    <property type="molecule type" value="Genomic_DNA"/>
</dbReference>
<dbReference type="InterPro" id="IPR001646">
    <property type="entry name" value="5peptide_repeat"/>
</dbReference>
<accession>A0A644SFI2</accession>
<feature type="transmembrane region" description="Helical" evidence="2">
    <location>
        <begin position="466"/>
        <end position="486"/>
    </location>
</feature>
<keyword evidence="2" id="KW-0472">Membrane</keyword>
<organism evidence="3 4">
    <name type="scientific">Campylobacter coli</name>
    <dbReference type="NCBI Taxonomy" id="195"/>
    <lineage>
        <taxon>Bacteria</taxon>
        <taxon>Pseudomonadati</taxon>
        <taxon>Campylobacterota</taxon>
        <taxon>Epsilonproteobacteria</taxon>
        <taxon>Campylobacterales</taxon>
        <taxon>Campylobacteraceae</taxon>
        <taxon>Campylobacter</taxon>
    </lineage>
</organism>
<evidence type="ECO:0000313" key="4">
    <source>
        <dbReference type="Proteomes" id="UP000576616"/>
    </source>
</evidence>
<dbReference type="Pfam" id="PF13576">
    <property type="entry name" value="Pentapeptide_3"/>
    <property type="match status" value="1"/>
</dbReference>
<feature type="transmembrane region" description="Helical" evidence="2">
    <location>
        <begin position="530"/>
        <end position="551"/>
    </location>
</feature>
<dbReference type="Proteomes" id="UP000576616">
    <property type="component" value="Unassembled WGS sequence"/>
</dbReference>
<protein>
    <recommendedName>
        <fullName evidence="5">Pentapeptide repeat-containing protein</fullName>
    </recommendedName>
</protein>
<evidence type="ECO:0008006" key="5">
    <source>
        <dbReference type="Google" id="ProtNLM"/>
    </source>
</evidence>
<evidence type="ECO:0000256" key="1">
    <source>
        <dbReference type="SAM" id="MobiDB-lite"/>
    </source>
</evidence>
<feature type="transmembrane region" description="Helical" evidence="2">
    <location>
        <begin position="572"/>
        <end position="594"/>
    </location>
</feature>
<proteinExistence type="predicted"/>
<sequence>MKKTLEKILNTLEKCCEETHQNGKSESDESKSKSGNQEASTKQKLSEALSIDKRYIFDSSDEKTKEKTESVYNETIKEIKGKEDFRQRDELFSDDEKWYLICDEGGSKIDISLSYDKIKSIPCNVIFNNCNIDLYIDEPKGTKKDNAETIKNRLYFYNCTFEKSLNLKNIIFEKILTFNQCAFYNDLEIYQNQFLDHLVFINCLNEQNDKKIISLDLQDNEFKGYLFIKNCTIEKINLWKNKFKNRCYFVDSKFGYKDKDNQIKLNFSNTHFEDEVYFNNSEFYNYADFHECKFKDNTYFNNSHFKDYVDFCECEFDNIACFYGVTFEKTPNFSQAIFKGNLNVVNTNLNFTFCDLQEKIKQECNNFNKKNEQDEKPLGEIANDFRDSFRTFKNALIKDNNLLDASKFHKYELYCKELELKQNWNQRGKNVESMRDVEKNIWRIRDLVDFLLLGFYRKLCDHHTDFLKVFNNLILLISLYILFIFIGSFKFNLEKNSIQNLDTISDMFPYLTKVKQLVIDLSPIQQYYDYILISFIVVCFICLVIIFYKIFKNIKLDFIIIKNIIFKDIIKSILNLCACLLFLLIILIYINIYIPKNQNNLNILSNIGIFFTFCIFYLWTICLNALFLRYIFICISYISVVKSMGANITILNPFIGKLIHDKIFSNDPLFIYLTFAYTILMFLVLFSLQKTARKNSIVPS</sequence>
<evidence type="ECO:0000313" key="3">
    <source>
        <dbReference type="EMBL" id="EAH8156837.1"/>
    </source>
</evidence>